<dbReference type="Proteomes" id="UP000324800">
    <property type="component" value="Unassembled WGS sequence"/>
</dbReference>
<sequence length="227" mass="25968">MESDYLIQNAANAIISFTDSYTKIKQGKQNEQQKSDSISSLTEISSCLKSINDQIRNINTSKQVIQIPKIHQSLSTLSLYKVGNHIGQEIDRQIFTVRSSSRDCLSSIRFFGDEQVQSELVNQGFGRMICISFCTAGGVGEEQDEEIEHGLYRIYRFLKDLHEGRYYRKHISQPLPLLVRNTEEQIEEEGAYEEIEAQMKNKGYYGEIKCRANDAKAVTLNHFIITI</sequence>
<dbReference type="EMBL" id="SNRW01000597">
    <property type="protein sequence ID" value="KAA6400230.1"/>
    <property type="molecule type" value="Genomic_DNA"/>
</dbReference>
<evidence type="ECO:0000313" key="2">
    <source>
        <dbReference type="EMBL" id="KAA6400230.1"/>
    </source>
</evidence>
<dbReference type="AlphaFoldDB" id="A0A5J4WYN0"/>
<protein>
    <submittedName>
        <fullName evidence="1">Uncharacterized protein</fullName>
    </submittedName>
</protein>
<comment type="caution">
    <text evidence="1">The sequence shown here is derived from an EMBL/GenBank/DDBJ whole genome shotgun (WGS) entry which is preliminary data.</text>
</comment>
<organism evidence="1 3">
    <name type="scientific">Streblomastix strix</name>
    <dbReference type="NCBI Taxonomy" id="222440"/>
    <lineage>
        <taxon>Eukaryota</taxon>
        <taxon>Metamonada</taxon>
        <taxon>Preaxostyla</taxon>
        <taxon>Oxymonadida</taxon>
        <taxon>Streblomastigidae</taxon>
        <taxon>Streblomastix</taxon>
    </lineage>
</organism>
<accession>A0A5J4WYN0</accession>
<reference evidence="1 3" key="1">
    <citation type="submission" date="2019-03" db="EMBL/GenBank/DDBJ databases">
        <title>Single cell metagenomics reveals metabolic interactions within the superorganism composed of flagellate Streblomastix strix and complex community of Bacteroidetes bacteria on its surface.</title>
        <authorList>
            <person name="Treitli S.C."/>
            <person name="Kolisko M."/>
            <person name="Husnik F."/>
            <person name="Keeling P."/>
            <person name="Hampl V."/>
        </authorList>
    </citation>
    <scope>NUCLEOTIDE SEQUENCE [LARGE SCALE GENOMIC DNA]</scope>
    <source>
        <strain evidence="1">ST1C</strain>
    </source>
</reference>
<proteinExistence type="predicted"/>
<gene>
    <name evidence="1" type="ORF">EZS28_004243</name>
    <name evidence="2" type="ORF">EZS28_004245</name>
</gene>
<name>A0A5J4WYN0_9EUKA</name>
<dbReference type="EMBL" id="SNRW01000597">
    <property type="protein sequence ID" value="KAA6400228.1"/>
    <property type="molecule type" value="Genomic_DNA"/>
</dbReference>
<evidence type="ECO:0000313" key="3">
    <source>
        <dbReference type="Proteomes" id="UP000324800"/>
    </source>
</evidence>
<evidence type="ECO:0000313" key="1">
    <source>
        <dbReference type="EMBL" id="KAA6400228.1"/>
    </source>
</evidence>